<name>A0A1I4VWB9_9PROT</name>
<dbReference type="Pfam" id="PF02810">
    <property type="entry name" value="SEC-C"/>
    <property type="match status" value="1"/>
</dbReference>
<reference evidence="3" key="1">
    <citation type="submission" date="2016-10" db="EMBL/GenBank/DDBJ databases">
        <authorList>
            <person name="Varghese N."/>
            <person name="Submissions S."/>
        </authorList>
    </citation>
    <scope>NUCLEOTIDE SEQUENCE [LARGE SCALE GENOMIC DNA]</scope>
    <source>
        <strain evidence="3">Nm44</strain>
    </source>
</reference>
<dbReference type="SUPFAM" id="SSF103642">
    <property type="entry name" value="Sec-C motif"/>
    <property type="match status" value="1"/>
</dbReference>
<dbReference type="Pfam" id="PF13428">
    <property type="entry name" value="TPR_14"/>
    <property type="match status" value="1"/>
</dbReference>
<dbReference type="SUPFAM" id="SSF48452">
    <property type="entry name" value="TPR-like"/>
    <property type="match status" value="1"/>
</dbReference>
<dbReference type="EMBL" id="FOUB01000092">
    <property type="protein sequence ID" value="SFN05523.1"/>
    <property type="molecule type" value="Genomic_DNA"/>
</dbReference>
<sequence length="493" mass="55240">MSDDIRSQLGLAACIQGFARKTFDNLKLDLNETVNLLSADFFKPYWYPALLAYLRTFDRNDITNALILRLSSVRHTYGGVQLAEAMGDLAWPEFVPCLIESMTEDQGDYLCEASQTALKKIGATAQTALIDRWNNMDSSQHIYGLSVIRDVRGKTASDFACDHFDALISEHVESCCELALAAPDQRLLDRLRRELRRQQPLIDRACYILARLLDQDDDEIQAAKSRAFEDLRRKEQIRKTFKSGDLSRHSLTLELRCPSCSDVNQYEVKGVIVGTNQDEKVSHLINDEFPCASCGQYVEFEFTSSAIMALTAEMLMITAARDSDQPRNSLISMLNCQLDGQILPVAAALKTLQERASITPDDVRTWFQLGNILISINRPKAAIQALSQAVQLAPNNIDVIFMLAQAQASNNAEGEAFQIISDALNRLPDWQFLAPQPNFGQEFAKFYNQLRRNLGRDNLPALHPSSLKTPQKIGRNDSCPCGSGKKFKKCCGR</sequence>
<keyword evidence="1" id="KW-0802">TPR repeat</keyword>
<dbReference type="InterPro" id="IPR004027">
    <property type="entry name" value="SEC_C_motif"/>
</dbReference>
<dbReference type="Proteomes" id="UP000183287">
    <property type="component" value="Unassembled WGS sequence"/>
</dbReference>
<dbReference type="AlphaFoldDB" id="A0A1I4VWB9"/>
<proteinExistence type="predicted"/>
<evidence type="ECO:0000313" key="3">
    <source>
        <dbReference type="Proteomes" id="UP000183287"/>
    </source>
</evidence>
<dbReference type="Gene3D" id="1.25.40.10">
    <property type="entry name" value="Tetratricopeptide repeat domain"/>
    <property type="match status" value="1"/>
</dbReference>
<dbReference type="Gene3D" id="3.10.450.50">
    <property type="match status" value="1"/>
</dbReference>
<dbReference type="InterPro" id="IPR019734">
    <property type="entry name" value="TPR_rpt"/>
</dbReference>
<dbReference type="SMART" id="SM00028">
    <property type="entry name" value="TPR"/>
    <property type="match status" value="1"/>
</dbReference>
<gene>
    <name evidence="2" type="ORF">SAMN05421863_10925</name>
</gene>
<evidence type="ECO:0000313" key="2">
    <source>
        <dbReference type="EMBL" id="SFN05523.1"/>
    </source>
</evidence>
<accession>A0A1I4VWB9</accession>
<dbReference type="InterPro" id="IPR011990">
    <property type="entry name" value="TPR-like_helical_dom_sf"/>
</dbReference>
<dbReference type="RefSeq" id="WP_218152163.1">
    <property type="nucleotide sequence ID" value="NZ_FOUB01000092.1"/>
</dbReference>
<protein>
    <submittedName>
        <fullName evidence="2">Tetratricopeptide repeat-containing protein</fullName>
    </submittedName>
</protein>
<keyword evidence="3" id="KW-1185">Reference proteome</keyword>
<organism evidence="2 3">
    <name type="scientific">Nitrosomonas communis</name>
    <dbReference type="NCBI Taxonomy" id="44574"/>
    <lineage>
        <taxon>Bacteria</taxon>
        <taxon>Pseudomonadati</taxon>
        <taxon>Pseudomonadota</taxon>
        <taxon>Betaproteobacteria</taxon>
        <taxon>Nitrosomonadales</taxon>
        <taxon>Nitrosomonadaceae</taxon>
        <taxon>Nitrosomonas</taxon>
    </lineage>
</organism>
<feature type="repeat" description="TPR" evidence="1">
    <location>
        <begin position="363"/>
        <end position="396"/>
    </location>
</feature>
<evidence type="ECO:0000256" key="1">
    <source>
        <dbReference type="PROSITE-ProRule" id="PRU00339"/>
    </source>
</evidence>
<dbReference type="PROSITE" id="PS50005">
    <property type="entry name" value="TPR"/>
    <property type="match status" value="1"/>
</dbReference>